<dbReference type="PANTHER" id="PTHR23513">
    <property type="entry name" value="INTEGRAL MEMBRANE EFFLUX PROTEIN-RELATED"/>
    <property type="match status" value="1"/>
</dbReference>
<comment type="subcellular location">
    <subcellularLocation>
        <location evidence="1">Cell membrane</location>
        <topology evidence="1">Multi-pass membrane protein</topology>
    </subcellularLocation>
</comment>
<evidence type="ECO:0000256" key="3">
    <source>
        <dbReference type="ARBA" id="ARBA00022475"/>
    </source>
</evidence>
<evidence type="ECO:0000256" key="2">
    <source>
        <dbReference type="ARBA" id="ARBA00022448"/>
    </source>
</evidence>
<proteinExistence type="predicted"/>
<reference evidence="9 10" key="1">
    <citation type="journal article" date="2023" name="Int. J. Syst. Evol. Microbiol.">
        <title>Arthrobacter vasquezii sp. nov., isolated from a soil sample from Union Glacier, Antarctica.</title>
        <authorList>
            <person name="Valenzuela-Ibaceta F."/>
            <person name="Carrasco V."/>
            <person name="Lagos-Moraga S."/>
            <person name="Dietz-Vargas C."/>
            <person name="Navarro C.A."/>
            <person name="Perez-Donoso J.M."/>
        </authorList>
    </citation>
    <scope>NUCLEOTIDE SEQUENCE [LARGE SCALE GENOMIC DNA]</scope>
    <source>
        <strain evidence="9 10">EH-1B-1</strain>
    </source>
</reference>
<comment type="caution">
    <text evidence="9">The sequence shown here is derived from an EMBL/GenBank/DDBJ whole genome shotgun (WGS) entry which is preliminary data.</text>
</comment>
<feature type="transmembrane region" description="Helical" evidence="8">
    <location>
        <begin position="155"/>
        <end position="185"/>
    </location>
</feature>
<keyword evidence="2" id="KW-0813">Transport</keyword>
<feature type="region of interest" description="Disordered" evidence="7">
    <location>
        <begin position="315"/>
        <end position="345"/>
    </location>
</feature>
<evidence type="ECO:0000256" key="7">
    <source>
        <dbReference type="SAM" id="MobiDB-lite"/>
    </source>
</evidence>
<evidence type="ECO:0000256" key="8">
    <source>
        <dbReference type="SAM" id="Phobius"/>
    </source>
</evidence>
<dbReference type="CDD" id="cd06173">
    <property type="entry name" value="MFS_MefA_like"/>
    <property type="match status" value="1"/>
</dbReference>
<dbReference type="InterPro" id="IPR036259">
    <property type="entry name" value="MFS_trans_sf"/>
</dbReference>
<feature type="transmembrane region" description="Helical" evidence="8">
    <location>
        <begin position="220"/>
        <end position="242"/>
    </location>
</feature>
<gene>
    <name evidence="9" type="ORF">P4U43_12595</name>
</gene>
<protein>
    <submittedName>
        <fullName evidence="9">MFS transporter</fullName>
    </submittedName>
</protein>
<evidence type="ECO:0000256" key="6">
    <source>
        <dbReference type="ARBA" id="ARBA00023136"/>
    </source>
</evidence>
<sequence length="345" mass="35612">MQLRRNPAFVQFWVASTVSDFGTYLTTVALSVLILVTLDGTALDQGAVNAARWLPYLLFGLLAGVWVDRFRRRTVLVAGDLGRAAILAALCVLTLLGLASVPVLVVLMFLFGTLALAGDAAYQSFLPQLVARPQLVRANARLQQSETVAQASGGAVAGAVVALISAPFALLIDALSYLLSGLVLLTIPSRGSAKPSTTTVRRRIAEGLRWIYGHRMLRPLALSSHVWFIGSAMVGTVLPALILNDLQLGALGLGLVLGGAGIGAVLGTTWSSGWGERYGTGRVMVAARLAQPAAVVVVVLAPLVAAGQAGGGSIRRGGHAGGRTDPGGFTLPGGVRGGPAGLGRR</sequence>
<organism evidence="9 10">
    <name type="scientific">Arthrobacter vasquezii</name>
    <dbReference type="NCBI Taxonomy" id="2977629"/>
    <lineage>
        <taxon>Bacteria</taxon>
        <taxon>Bacillati</taxon>
        <taxon>Actinomycetota</taxon>
        <taxon>Actinomycetes</taxon>
        <taxon>Micrococcales</taxon>
        <taxon>Micrococcaceae</taxon>
        <taxon>Arthrobacter</taxon>
    </lineage>
</organism>
<keyword evidence="10" id="KW-1185">Reference proteome</keyword>
<dbReference type="PANTHER" id="PTHR23513:SF6">
    <property type="entry name" value="MAJOR FACILITATOR SUPERFAMILY ASSOCIATED DOMAIN-CONTAINING PROTEIN"/>
    <property type="match status" value="1"/>
</dbReference>
<dbReference type="Proteomes" id="UP001220456">
    <property type="component" value="Unassembled WGS sequence"/>
</dbReference>
<dbReference type="EMBL" id="JAROKN010000036">
    <property type="protein sequence ID" value="MDF9278626.1"/>
    <property type="molecule type" value="Genomic_DNA"/>
</dbReference>
<evidence type="ECO:0000256" key="4">
    <source>
        <dbReference type="ARBA" id="ARBA00022692"/>
    </source>
</evidence>
<dbReference type="Gene3D" id="1.20.1250.20">
    <property type="entry name" value="MFS general substrate transporter like domains"/>
    <property type="match status" value="1"/>
</dbReference>
<dbReference type="SUPFAM" id="SSF103473">
    <property type="entry name" value="MFS general substrate transporter"/>
    <property type="match status" value="1"/>
</dbReference>
<evidence type="ECO:0000256" key="5">
    <source>
        <dbReference type="ARBA" id="ARBA00022989"/>
    </source>
</evidence>
<accession>A0ABT6CXW3</accession>
<evidence type="ECO:0000313" key="10">
    <source>
        <dbReference type="Proteomes" id="UP001220456"/>
    </source>
</evidence>
<name>A0ABT6CXW3_9MICC</name>
<evidence type="ECO:0000256" key="1">
    <source>
        <dbReference type="ARBA" id="ARBA00004651"/>
    </source>
</evidence>
<dbReference type="InterPro" id="IPR010290">
    <property type="entry name" value="TM_effector"/>
</dbReference>
<dbReference type="Pfam" id="PF05977">
    <property type="entry name" value="MFS_3"/>
    <property type="match status" value="1"/>
</dbReference>
<feature type="transmembrane region" description="Helical" evidence="8">
    <location>
        <begin position="50"/>
        <end position="67"/>
    </location>
</feature>
<keyword evidence="6 8" id="KW-0472">Membrane</keyword>
<feature type="transmembrane region" description="Helical" evidence="8">
    <location>
        <begin position="87"/>
        <end position="117"/>
    </location>
</feature>
<feature type="transmembrane region" description="Helical" evidence="8">
    <location>
        <begin position="248"/>
        <end position="271"/>
    </location>
</feature>
<keyword evidence="5 8" id="KW-1133">Transmembrane helix</keyword>
<evidence type="ECO:0000313" key="9">
    <source>
        <dbReference type="EMBL" id="MDF9278626.1"/>
    </source>
</evidence>
<keyword evidence="3" id="KW-1003">Cell membrane</keyword>
<keyword evidence="4 8" id="KW-0812">Transmembrane</keyword>
<feature type="transmembrane region" description="Helical" evidence="8">
    <location>
        <begin position="12"/>
        <end position="38"/>
    </location>
</feature>
<dbReference type="RefSeq" id="WP_277359048.1">
    <property type="nucleotide sequence ID" value="NZ_JAROKN010000036.1"/>
</dbReference>